<dbReference type="Pfam" id="PF02452">
    <property type="entry name" value="PemK_toxin"/>
    <property type="match status" value="1"/>
</dbReference>
<dbReference type="GO" id="GO:0016075">
    <property type="term" value="P:rRNA catabolic process"/>
    <property type="evidence" value="ECO:0007669"/>
    <property type="project" value="TreeGrafter"/>
</dbReference>
<keyword evidence="3" id="KW-0378">Hydrolase</keyword>
<dbReference type="InterPro" id="IPR003477">
    <property type="entry name" value="PemK-like"/>
</dbReference>
<dbReference type="GO" id="GO:0006402">
    <property type="term" value="P:mRNA catabolic process"/>
    <property type="evidence" value="ECO:0007669"/>
    <property type="project" value="TreeGrafter"/>
</dbReference>
<dbReference type="GO" id="GO:0003677">
    <property type="term" value="F:DNA binding"/>
    <property type="evidence" value="ECO:0007669"/>
    <property type="project" value="InterPro"/>
</dbReference>
<dbReference type="EMBL" id="CAIN01000224">
    <property type="protein sequence ID" value="CCI26074.1"/>
    <property type="molecule type" value="Genomic_DNA"/>
</dbReference>
<evidence type="ECO:0000313" key="4">
    <source>
        <dbReference type="Proteomes" id="UP000005291"/>
    </source>
</evidence>
<organism evidence="3 4">
    <name type="scientific">Microcystis aeruginosa PCC 9808</name>
    <dbReference type="NCBI Taxonomy" id="1160284"/>
    <lineage>
        <taxon>Bacteria</taxon>
        <taxon>Bacillati</taxon>
        <taxon>Cyanobacteriota</taxon>
        <taxon>Cyanophyceae</taxon>
        <taxon>Oscillatoriophycideae</taxon>
        <taxon>Chroococcales</taxon>
        <taxon>Microcystaceae</taxon>
        <taxon>Microcystis</taxon>
    </lineage>
</organism>
<dbReference type="Gene3D" id="2.30.30.110">
    <property type="match status" value="1"/>
</dbReference>
<dbReference type="GO" id="GO:0004521">
    <property type="term" value="F:RNA endonuclease activity"/>
    <property type="evidence" value="ECO:0007669"/>
    <property type="project" value="TreeGrafter"/>
</dbReference>
<evidence type="ECO:0000256" key="2">
    <source>
        <dbReference type="ARBA" id="ARBA00022649"/>
    </source>
</evidence>
<proteinExistence type="inferred from homology"/>
<dbReference type="PANTHER" id="PTHR33988:SF2">
    <property type="entry name" value="ENDORIBONUCLEASE MAZF"/>
    <property type="match status" value="1"/>
</dbReference>
<reference evidence="3 4" key="1">
    <citation type="submission" date="2012-04" db="EMBL/GenBank/DDBJ databases">
        <authorList>
            <person name="Genoscope - CEA"/>
        </authorList>
    </citation>
    <scope>NUCLEOTIDE SEQUENCE [LARGE SCALE GENOMIC DNA]</scope>
    <source>
        <strain evidence="3 4">9808</strain>
    </source>
</reference>
<sequence>MRCDIYLADLNPSRGSEQAGIRPVIIVQHNNIDRFTSTVVVIPLTSNLRRAQIP</sequence>
<dbReference type="InterPro" id="IPR011067">
    <property type="entry name" value="Plasmid_toxin/cell-grow_inhib"/>
</dbReference>
<dbReference type="GO" id="GO:0016787">
    <property type="term" value="F:hydrolase activity"/>
    <property type="evidence" value="ECO:0007669"/>
    <property type="project" value="UniProtKB-KW"/>
</dbReference>
<dbReference type="Proteomes" id="UP000005291">
    <property type="component" value="Unassembled WGS sequence"/>
</dbReference>
<dbReference type="HOGENOM" id="CLU_201666_0_0_3"/>
<comment type="caution">
    <text evidence="3">The sequence shown here is derived from an EMBL/GenBank/DDBJ whole genome shotgun (WGS) entry which is preliminary data.</text>
</comment>
<evidence type="ECO:0000256" key="1">
    <source>
        <dbReference type="ARBA" id="ARBA00007521"/>
    </source>
</evidence>
<dbReference type="AlphaFoldDB" id="I4HVK0"/>
<dbReference type="EC" id="3.1.-.-" evidence="3"/>
<gene>
    <name evidence="3" type="ORF">MICAG_300013</name>
</gene>
<name>I4HVK0_MICAE</name>
<comment type="similarity">
    <text evidence="1">Belongs to the PemK/MazF family.</text>
</comment>
<evidence type="ECO:0000313" key="3">
    <source>
        <dbReference type="EMBL" id="CCI26074.1"/>
    </source>
</evidence>
<accession>I4HVK0</accession>
<keyword evidence="2" id="KW-1277">Toxin-antitoxin system</keyword>
<protein>
    <submittedName>
        <fullName evidence="3">Toxin mazF</fullName>
        <ecNumber evidence="3">3.1.-.-</ecNumber>
    </submittedName>
</protein>
<dbReference type="SUPFAM" id="SSF50118">
    <property type="entry name" value="Cell growth inhibitor/plasmid maintenance toxic component"/>
    <property type="match status" value="1"/>
</dbReference>
<dbReference type="PANTHER" id="PTHR33988">
    <property type="entry name" value="ENDORIBONUCLEASE MAZF-RELATED"/>
    <property type="match status" value="1"/>
</dbReference>